<feature type="transmembrane region" description="Helical" evidence="1">
    <location>
        <begin position="121"/>
        <end position="139"/>
    </location>
</feature>
<protein>
    <submittedName>
        <fullName evidence="2">Uncharacterized protein</fullName>
    </submittedName>
</protein>
<gene>
    <name evidence="2" type="primary">LOC123070201</name>
</gene>
<feature type="transmembrane region" description="Helical" evidence="1">
    <location>
        <begin position="97"/>
        <end position="115"/>
    </location>
</feature>
<reference evidence="2" key="1">
    <citation type="submission" date="2018-08" db="EMBL/GenBank/DDBJ databases">
        <authorList>
            <person name="Rossello M."/>
        </authorList>
    </citation>
    <scope>NUCLEOTIDE SEQUENCE [LARGE SCALE GENOMIC DNA]</scope>
    <source>
        <strain evidence="2">cv. Chinese Spring</strain>
    </source>
</reference>
<organism evidence="2">
    <name type="scientific">Triticum aestivum</name>
    <name type="common">Wheat</name>
    <dbReference type="NCBI Taxonomy" id="4565"/>
    <lineage>
        <taxon>Eukaryota</taxon>
        <taxon>Viridiplantae</taxon>
        <taxon>Streptophyta</taxon>
        <taxon>Embryophyta</taxon>
        <taxon>Tracheophyta</taxon>
        <taxon>Spermatophyta</taxon>
        <taxon>Magnoliopsida</taxon>
        <taxon>Liliopsida</taxon>
        <taxon>Poales</taxon>
        <taxon>Poaceae</taxon>
        <taxon>BOP clade</taxon>
        <taxon>Pooideae</taxon>
        <taxon>Triticodae</taxon>
        <taxon>Triticeae</taxon>
        <taxon>Triticinae</taxon>
        <taxon>Triticum</taxon>
    </lineage>
</organism>
<feature type="transmembrane region" description="Helical" evidence="1">
    <location>
        <begin position="34"/>
        <end position="53"/>
    </location>
</feature>
<proteinExistence type="predicted"/>
<dbReference type="Gramene" id="TraesCS1A03G0051900.1">
    <property type="protein sequence ID" value="TraesCS1A03G0051900.1.CDS"/>
    <property type="gene ID" value="TraesCS1A03G0051900"/>
</dbReference>
<evidence type="ECO:0000313" key="2">
    <source>
        <dbReference type="EnsemblPlants" id="TraesCS1A02G022700.1"/>
    </source>
</evidence>
<reference evidence="2" key="2">
    <citation type="submission" date="2018-10" db="UniProtKB">
        <authorList>
            <consortium name="EnsemblPlants"/>
        </authorList>
    </citation>
    <scope>IDENTIFICATION</scope>
</reference>
<feature type="transmembrane region" description="Helical" evidence="1">
    <location>
        <begin position="406"/>
        <end position="425"/>
    </location>
</feature>
<feature type="transmembrane region" description="Helical" evidence="1">
    <location>
        <begin position="73"/>
        <end position="90"/>
    </location>
</feature>
<feature type="transmembrane region" description="Helical" evidence="1">
    <location>
        <begin position="292"/>
        <end position="312"/>
    </location>
</feature>
<dbReference type="Gramene" id="TraesCS1A02G022700.1">
    <property type="protein sequence ID" value="TraesCS1A02G022700.1"/>
    <property type="gene ID" value="TraesCS1A02G022700"/>
</dbReference>
<feature type="transmembrane region" description="Helical" evidence="1">
    <location>
        <begin position="432"/>
        <end position="449"/>
    </location>
</feature>
<dbReference type="RefSeq" id="XP_044349244.1">
    <property type="nucleotide sequence ID" value="XM_044493309.1"/>
</dbReference>
<dbReference type="GeneID" id="123070201"/>
<dbReference type="Gramene" id="TraesSYM1A03G00006580.1">
    <property type="protein sequence ID" value="TraesSYM1A03G00006580.1"/>
    <property type="gene ID" value="TraesSYM1A03G00006580"/>
</dbReference>
<keyword evidence="1" id="KW-0812">Transmembrane</keyword>
<dbReference type="KEGG" id="taes:123070201"/>
<dbReference type="AlphaFoldDB" id="A0A3B5XTP8"/>
<keyword evidence="3" id="KW-1185">Reference proteome</keyword>
<dbReference type="Gramene" id="TraesMAC1A03G00006270.1">
    <property type="protein sequence ID" value="TraesMAC1A03G00006270.1"/>
    <property type="gene ID" value="TraesMAC1A03G00006270"/>
</dbReference>
<feature type="transmembrane region" description="Helical" evidence="1">
    <location>
        <begin position="332"/>
        <end position="353"/>
    </location>
</feature>
<dbReference type="Proteomes" id="UP000019116">
    <property type="component" value="Chromosome 1A"/>
</dbReference>
<feature type="transmembrane region" description="Helical" evidence="1">
    <location>
        <begin position="240"/>
        <end position="260"/>
    </location>
</feature>
<dbReference type="EnsemblPlants" id="TraesCS1A02G022700.1">
    <property type="protein sequence ID" value="TraesCS1A02G022700.1"/>
    <property type="gene ID" value="TraesCS1A02G022700"/>
</dbReference>
<keyword evidence="1" id="KW-1133">Transmembrane helix</keyword>
<dbReference type="Gramene" id="TraesJUL1A03G00002350.1">
    <property type="protein sequence ID" value="TraesJUL1A03G00002350.1"/>
    <property type="gene ID" value="TraesJUL1A03G00002350"/>
</dbReference>
<accession>A0A3B5XTP8</accession>
<keyword evidence="1" id="KW-0472">Membrane</keyword>
<evidence type="ECO:0000256" key="1">
    <source>
        <dbReference type="SAM" id="Phobius"/>
    </source>
</evidence>
<evidence type="ECO:0000313" key="3">
    <source>
        <dbReference type="Proteomes" id="UP000019116"/>
    </source>
</evidence>
<sequence length="488" mass="54786">MAKKEIHSERDRGFYKAYIQLMISTLGLESKVKLVYECHHLLESAVVLFMVAQSFGSLLNEQNTDLIIYKEDFSVLMVVVGLRLLLWYYLKRFGQTCYRAAAVVLLHYVLLLLINKRYIRIAIVPVIFFVFIGVLANEFKENPAKKFEENPSFQYDNIITPPAEKRIGKEKTYDSGEEIVFGESSFGDHDSSEDVVFVHGPESSQGRMKMEVISCCLQLSFVICTQFSEQQGGTFVLSHFFLFINSSLGALAVMIAASPIGTSPGAVQVLLALHKFYLIMLPIATCTMAAEWLGSGAISLYMPEFIVLIVWFTNHFDHAGREGRINSATRGLVVVQLLLRNPLMVLAVPSAVYDPEMLVSWFRGSFRVSSSSSALSYLHVWMLHQWPGKTLNSTGPIKLLKFSAEFSFYMALLLAGPSAVLAIISGDQASRILILYTVRLPFCTGLYLYQGTDNIGLKNILWTMLISLVPRFRRNKVNSAPHCHPKAI</sequence>
<name>A0A3B5XTP8_WHEAT</name>
<dbReference type="OrthoDB" id="668047at2759"/>